<organism evidence="2 3">
    <name type="scientific">Xanthomonas campestris pv. phaseoli</name>
    <dbReference type="NCBI Taxonomy" id="317013"/>
    <lineage>
        <taxon>Bacteria</taxon>
        <taxon>Pseudomonadati</taxon>
        <taxon>Pseudomonadota</taxon>
        <taxon>Gammaproteobacteria</taxon>
        <taxon>Lysobacterales</taxon>
        <taxon>Lysobacteraceae</taxon>
        <taxon>Xanthomonas</taxon>
    </lineage>
</organism>
<evidence type="ECO:0000313" key="2">
    <source>
        <dbReference type="EMBL" id="SON92065.1"/>
    </source>
</evidence>
<proteinExistence type="predicted"/>
<evidence type="ECO:0000313" key="3">
    <source>
        <dbReference type="Proteomes" id="UP000234166"/>
    </source>
</evidence>
<reference evidence="3 4" key="1">
    <citation type="submission" date="2017-10" db="EMBL/GenBank/DDBJ databases">
        <authorList>
            <person name="Regsiter A."/>
            <person name="William W."/>
        </authorList>
    </citation>
    <scope>NUCLEOTIDE SEQUENCE [LARGE SCALE GENOMIC DNA]</scope>
    <source>
        <strain evidence="1 4">CFBP6984</strain>
        <strain evidence="2 3">CFBP7430</strain>
    </source>
</reference>
<dbReference type="AlphaFoldDB" id="A0AB38E3R0"/>
<accession>A0AB38E3R0</accession>
<keyword evidence="4" id="KW-1185">Reference proteome</keyword>
<evidence type="ECO:0000313" key="1">
    <source>
        <dbReference type="EMBL" id="SON86161.1"/>
    </source>
</evidence>
<evidence type="ECO:0000313" key="4">
    <source>
        <dbReference type="Proteomes" id="UP000234181"/>
    </source>
</evidence>
<sequence>MRCLGRACEDPRLRAPQTGDALAVALMMGGRHAAVPGALSHGWALPNRAHDCWAHRSACPA</sequence>
<gene>
    <name evidence="1" type="ORF">XAP6984_730032</name>
    <name evidence="2" type="ORF">XAP7430_690031</name>
</gene>
<name>A0AB38E3R0_XANCH</name>
<dbReference type="EMBL" id="OCYS01000126">
    <property type="protein sequence ID" value="SON92065.1"/>
    <property type="molecule type" value="Genomic_DNA"/>
</dbReference>
<protein>
    <submittedName>
        <fullName evidence="2">Uncharacterized protein</fullName>
    </submittedName>
</protein>
<dbReference type="EMBL" id="OCYT01000132">
    <property type="protein sequence ID" value="SON86161.1"/>
    <property type="molecule type" value="Genomic_DNA"/>
</dbReference>
<dbReference type="Proteomes" id="UP000234181">
    <property type="component" value="Unassembled WGS sequence"/>
</dbReference>
<dbReference type="Proteomes" id="UP000234166">
    <property type="component" value="Unassembled WGS sequence"/>
</dbReference>
<comment type="caution">
    <text evidence="2">The sequence shown here is derived from an EMBL/GenBank/DDBJ whole genome shotgun (WGS) entry which is preliminary data.</text>
</comment>